<proteinExistence type="predicted"/>
<organism evidence="1">
    <name type="scientific">Siphoviridae sp. ctpV36</name>
    <dbReference type="NCBI Taxonomy" id="2827279"/>
    <lineage>
        <taxon>Viruses</taxon>
        <taxon>Duplodnaviria</taxon>
        <taxon>Heunggongvirae</taxon>
        <taxon>Uroviricota</taxon>
        <taxon>Caudoviricetes</taxon>
    </lineage>
</organism>
<dbReference type="EMBL" id="BK015819">
    <property type="protein sequence ID" value="DAE26501.1"/>
    <property type="molecule type" value="Genomic_DNA"/>
</dbReference>
<accession>A0A8S5R686</accession>
<sequence>MIRNGYAAHRRVHRPFRRRGVRFSAVQNLVY</sequence>
<evidence type="ECO:0000313" key="1">
    <source>
        <dbReference type="EMBL" id="DAE26501.1"/>
    </source>
</evidence>
<protein>
    <submittedName>
        <fullName evidence="1">Uncharacterized protein</fullName>
    </submittedName>
</protein>
<name>A0A8S5R686_9CAUD</name>
<reference evidence="1" key="1">
    <citation type="journal article" date="2021" name="Proc. Natl. Acad. Sci. U.S.A.">
        <title>A Catalog of Tens of Thousands of Viruses from Human Metagenomes Reveals Hidden Associations with Chronic Diseases.</title>
        <authorList>
            <person name="Tisza M.J."/>
            <person name="Buck C.B."/>
        </authorList>
    </citation>
    <scope>NUCLEOTIDE SEQUENCE</scope>
    <source>
        <strain evidence="1">CtpV36</strain>
    </source>
</reference>